<dbReference type="Proteomes" id="UP000198374">
    <property type="component" value="Unassembled WGS sequence"/>
</dbReference>
<dbReference type="OrthoDB" id="5506143at2"/>
<dbReference type="Pfam" id="PF08761">
    <property type="entry name" value="dUTPase_2"/>
    <property type="match status" value="1"/>
</dbReference>
<gene>
    <name evidence="1" type="ORF">IWT30_00279</name>
</gene>
<reference evidence="1 2" key="1">
    <citation type="submission" date="2015-11" db="EMBL/GenBank/DDBJ databases">
        <title>Draft genome sequences of new species of the genus Lactobacillus isolated from orchardgrass silage.</title>
        <authorList>
            <person name="Tohno M."/>
            <person name="Tanizawa Y."/>
            <person name="Arita M."/>
        </authorList>
    </citation>
    <scope>NUCLEOTIDE SEQUENCE [LARGE SCALE GENOMIC DNA]</scope>
    <source>
        <strain evidence="1 2">IWT30</strain>
    </source>
</reference>
<protein>
    <submittedName>
        <fullName evidence="1">dUTPase</fullName>
    </submittedName>
</protein>
<name>A0A1Z5I9A9_9LACO</name>
<evidence type="ECO:0000313" key="2">
    <source>
        <dbReference type="Proteomes" id="UP000198374"/>
    </source>
</evidence>
<keyword evidence="2" id="KW-1185">Reference proteome</keyword>
<dbReference type="RefSeq" id="WP_089108173.1">
    <property type="nucleotide sequence ID" value="NZ_BCMF01000002.1"/>
</dbReference>
<dbReference type="EMBL" id="BCMF01000002">
    <property type="protein sequence ID" value="GAW98334.1"/>
    <property type="molecule type" value="Genomic_DNA"/>
</dbReference>
<organism evidence="1 2">
    <name type="scientific">Secundilactobacillus mixtipabuli</name>
    <dbReference type="NCBI Taxonomy" id="1435342"/>
    <lineage>
        <taxon>Bacteria</taxon>
        <taxon>Bacillati</taxon>
        <taxon>Bacillota</taxon>
        <taxon>Bacilli</taxon>
        <taxon>Lactobacillales</taxon>
        <taxon>Lactobacillaceae</taxon>
        <taxon>Secundilactobacillus</taxon>
    </lineage>
</organism>
<comment type="caution">
    <text evidence="1">The sequence shown here is derived from an EMBL/GenBank/DDBJ whole genome shotgun (WGS) entry which is preliminary data.</text>
</comment>
<proteinExistence type="predicted"/>
<accession>A0A1Z5I9A9</accession>
<evidence type="ECO:0000313" key="1">
    <source>
        <dbReference type="EMBL" id="GAW98334.1"/>
    </source>
</evidence>
<dbReference type="AlphaFoldDB" id="A0A1Z5I9A9"/>
<dbReference type="InterPro" id="IPR014871">
    <property type="entry name" value="dUTPase/dCTP_pyrophosphatase"/>
</dbReference>
<sequence>MTLDLANLLQTSIQKRNQFNYEHQVAVRPEEGLRIAYVGLNVSLAQLADLMGWFKLGEAKPAARSEELLKAYIGVLDHAFQVAAKQTWSHLIVMKPSDLDNLKNKRPAKSLSQQYLSILHFIDQSYFDRQQMAFQHAWHLILKLGFVDLGLTDDQIQTAYLNQGES</sequence>